<keyword evidence="8" id="KW-1185">Reference proteome</keyword>
<evidence type="ECO:0000256" key="2">
    <source>
        <dbReference type="ARBA" id="ARBA00022692"/>
    </source>
</evidence>
<dbReference type="GeneID" id="36326714"/>
<keyword evidence="3 6" id="KW-1133">Transmembrane helix</keyword>
<dbReference type="RefSeq" id="XP_024344289.1">
    <property type="nucleotide sequence ID" value="XM_024481764.1"/>
</dbReference>
<feature type="region of interest" description="Disordered" evidence="5">
    <location>
        <begin position="22"/>
        <end position="48"/>
    </location>
</feature>
<accession>A0A1X6NFT3</accession>
<dbReference type="GO" id="GO:0016020">
    <property type="term" value="C:membrane"/>
    <property type="evidence" value="ECO:0007669"/>
    <property type="project" value="UniProtKB-SubCell"/>
</dbReference>
<feature type="region of interest" description="Disordered" evidence="5">
    <location>
        <begin position="178"/>
        <end position="248"/>
    </location>
</feature>
<keyword evidence="4 6" id="KW-0472">Membrane</keyword>
<feature type="region of interest" description="Disordered" evidence="5">
    <location>
        <begin position="1044"/>
        <end position="1063"/>
    </location>
</feature>
<evidence type="ECO:0000313" key="8">
    <source>
        <dbReference type="Proteomes" id="UP000194127"/>
    </source>
</evidence>
<evidence type="ECO:0000256" key="3">
    <source>
        <dbReference type="ARBA" id="ARBA00022989"/>
    </source>
</evidence>
<evidence type="ECO:0000256" key="5">
    <source>
        <dbReference type="SAM" id="MobiDB-lite"/>
    </source>
</evidence>
<feature type="region of interest" description="Disordered" evidence="5">
    <location>
        <begin position="301"/>
        <end position="322"/>
    </location>
</feature>
<feature type="compositionally biased region" description="Polar residues" evidence="5">
    <location>
        <begin position="231"/>
        <end position="241"/>
    </location>
</feature>
<feature type="compositionally biased region" description="Low complexity" evidence="5">
    <location>
        <begin position="1047"/>
        <end position="1059"/>
    </location>
</feature>
<reference evidence="7 8" key="1">
    <citation type="submission" date="2017-04" db="EMBL/GenBank/DDBJ databases">
        <title>Genome Sequence of the Model Brown-Rot Fungus Postia placenta SB12.</title>
        <authorList>
            <consortium name="DOE Joint Genome Institute"/>
            <person name="Gaskell J."/>
            <person name="Kersten P."/>
            <person name="Larrondo L.F."/>
            <person name="Canessa P."/>
            <person name="Martinez D."/>
            <person name="Hibbett D."/>
            <person name="Schmoll M."/>
            <person name="Kubicek C.P."/>
            <person name="Martinez A.T."/>
            <person name="Yadav J."/>
            <person name="Master E."/>
            <person name="Magnuson J.K."/>
            <person name="James T."/>
            <person name="Yaver D."/>
            <person name="Berka R."/>
            <person name="Labutti K."/>
            <person name="Lipzen A."/>
            <person name="Aerts A."/>
            <person name="Barry K."/>
            <person name="Henrissat B."/>
            <person name="Blanchette R."/>
            <person name="Grigoriev I."/>
            <person name="Cullen D."/>
        </authorList>
    </citation>
    <scope>NUCLEOTIDE SEQUENCE [LARGE SCALE GENOMIC DNA]</scope>
    <source>
        <strain evidence="7 8">MAD-698-R-SB12</strain>
    </source>
</reference>
<evidence type="ECO:0000256" key="6">
    <source>
        <dbReference type="SAM" id="Phobius"/>
    </source>
</evidence>
<protein>
    <recommendedName>
        <fullName evidence="9">Peptidase A1 domain-containing protein</fullName>
    </recommendedName>
</protein>
<comment type="subcellular location">
    <subcellularLocation>
        <location evidence="1">Membrane</location>
        <topology evidence="1">Single-pass membrane protein</topology>
    </subcellularLocation>
</comment>
<gene>
    <name evidence="7" type="ORF">POSPLADRAFT_1064112</name>
</gene>
<keyword evidence="2 6" id="KW-0812">Transmembrane</keyword>
<feature type="compositionally biased region" description="Low complexity" evidence="5">
    <location>
        <begin position="29"/>
        <end position="48"/>
    </location>
</feature>
<feature type="region of interest" description="Disordered" evidence="5">
    <location>
        <begin position="144"/>
        <end position="163"/>
    </location>
</feature>
<evidence type="ECO:0000313" key="7">
    <source>
        <dbReference type="EMBL" id="OSX67495.1"/>
    </source>
</evidence>
<dbReference type="InterPro" id="IPR051694">
    <property type="entry name" value="Immunoregulatory_rcpt-like"/>
</dbReference>
<feature type="compositionally biased region" description="Polar residues" evidence="5">
    <location>
        <begin position="1103"/>
        <end position="1115"/>
    </location>
</feature>
<dbReference type="AlphaFoldDB" id="A0A1X6NFT3"/>
<evidence type="ECO:0008006" key="9">
    <source>
        <dbReference type="Google" id="ProtNLM"/>
    </source>
</evidence>
<dbReference type="PANTHER" id="PTHR15549">
    <property type="entry name" value="PAIRED IMMUNOGLOBULIN-LIKE TYPE 2 RECEPTOR"/>
    <property type="match status" value="1"/>
</dbReference>
<dbReference type="OrthoDB" id="2591431at2759"/>
<dbReference type="Proteomes" id="UP000194127">
    <property type="component" value="Unassembled WGS sequence"/>
</dbReference>
<evidence type="ECO:0000256" key="4">
    <source>
        <dbReference type="ARBA" id="ARBA00023136"/>
    </source>
</evidence>
<feature type="transmembrane region" description="Helical" evidence="6">
    <location>
        <begin position="916"/>
        <end position="939"/>
    </location>
</feature>
<dbReference type="EMBL" id="KZ110591">
    <property type="protein sequence ID" value="OSX67495.1"/>
    <property type="molecule type" value="Genomic_DNA"/>
</dbReference>
<sequence>MVKYIKNRERTRRELLQLWKDEKKAQRAPRSLPSSLPRSESFSSISASSSSKLRDKRLLPRSHYAGGLHKPIKVLNWPSPQKRKLSPRLGSTDNDEILQRSRHVLNTFHSSEEERLSLLTSFKERVVHTVDEYLDDKVLLNTVRGRPKTPVTPHRTPEHKRRQKLLQRSIVGRILQWSPTPSPRVVQGSPLMQSERSKVPARSGDGPMSTSGKIPSASGVISFHEKPGTRPQPSCQRTGAANSPKVKSTLRASIKPVVPETLLDVKRHSSAPLLLPPVKQAVRTTVPARDIQDSPRRKISMASGVHGSSRAVSTADSPAKVTPVQRLPAVPATKHALSSVSAARQLPPICGATRSHNKLDNRGAALELCLTPTSMLRTSARAALSRTNVNNLSDMQKKESAKCIVSLESRRVDPSYMSGTRPIRHLAVVATPLQATVQTASPGTPAPRAVKALPSSRILNHMKNGSFRPILPTPFLILMGAHASLGNPEGRIRAVVMRHGMIVRNVSLTEPRIRPPRLFKLRRGHCNVALFLKASESVPAFVPMPPVASRRASPRSVLKPTRLLGVDKANPYAMVRPETYHGRPQLGTVEDLSRSPFIDRSNVTCMDVEAQMLAVDVGGASTDDIKATFMAPLRSGDISIDWESPLESLEDGTEAVHVGEIGDMHDRPPARIDQVYAGNFTFDYGDASQCDDFSVSWSGGTAPYQLTLIPVFYGRTLNYTIPSSSYSNGQGSYKVQLPFPENQTVIAVMSDANGFATGGVSDVITTGPSISHSQCNVTAQAVDFFFDTDMALNQCREYSFSNYTGAMQPATITGIIPGGETFVLNPPTGPPDFEWIANIKASTSMLFLMVDSKGRQGGSTPIDQVGVTNDATCLTGSYPSSLAVHPSATFTSSSASATSTSTPSGSSSKSSVSGGAIAGGVIGGIVGLAAIALLAYYFLRRNRRTRGRFYDDGVYQAYRAGRSKKQNVDLVHETSEDAPPAIVQPYPLFNPSEFGDGSDLGAVSSVSNLIQPGSHPGYMPYTHSTHSRQMSDGTSAFPESMPGLRDSFSSSSNAQSISSGARRKAAMAGMPAYQPPARFILHTDAEDVIELPPQYSAFRAPSATAQSADEASTSGDDVLPPPPPFTSGGSTTMPLIYHVLAHFRGRSDGVGLTVITLVQHTNDS</sequence>
<name>A0A1X6NFT3_9APHY</name>
<feature type="region of interest" description="Disordered" evidence="5">
    <location>
        <begin position="1099"/>
        <end position="1130"/>
    </location>
</feature>
<dbReference type="STRING" id="670580.A0A1X6NFT3"/>
<dbReference type="PANTHER" id="PTHR15549:SF27">
    <property type="entry name" value="CHITIN-BINDING TYPE-1 DOMAIN-CONTAINING PROTEIN"/>
    <property type="match status" value="1"/>
</dbReference>
<evidence type="ECO:0000256" key="1">
    <source>
        <dbReference type="ARBA" id="ARBA00004167"/>
    </source>
</evidence>
<proteinExistence type="predicted"/>
<dbReference type="GO" id="GO:0071944">
    <property type="term" value="C:cell periphery"/>
    <property type="evidence" value="ECO:0007669"/>
    <property type="project" value="UniProtKB-ARBA"/>
</dbReference>
<organism evidence="7 8">
    <name type="scientific">Postia placenta MAD-698-R-SB12</name>
    <dbReference type="NCBI Taxonomy" id="670580"/>
    <lineage>
        <taxon>Eukaryota</taxon>
        <taxon>Fungi</taxon>
        <taxon>Dikarya</taxon>
        <taxon>Basidiomycota</taxon>
        <taxon>Agaricomycotina</taxon>
        <taxon>Agaricomycetes</taxon>
        <taxon>Polyporales</taxon>
        <taxon>Adustoporiaceae</taxon>
        <taxon>Rhodonia</taxon>
    </lineage>
</organism>